<accession>A0ABU2UY79</accession>
<evidence type="ECO:0000313" key="1">
    <source>
        <dbReference type="EMBL" id="MDT0477841.1"/>
    </source>
</evidence>
<name>A0ABU2UY79_9ACTN</name>
<dbReference type="EMBL" id="JAVRFF010000076">
    <property type="protein sequence ID" value="MDT0477841.1"/>
    <property type="molecule type" value="Genomic_DNA"/>
</dbReference>
<gene>
    <name evidence="1" type="ORF">RM863_37555</name>
</gene>
<comment type="caution">
    <text evidence="1">The sequence shown here is derived from an EMBL/GenBank/DDBJ whole genome shotgun (WGS) entry which is preliminary data.</text>
</comment>
<protein>
    <submittedName>
        <fullName evidence="1">Uncharacterized protein</fullName>
    </submittedName>
</protein>
<sequence>MEYVPLPAEVYDAPLPLDAYRQAPPVEDEAAAIEHLMDTTEWRENREYWLRRAALSDRCALVATVDSLLQGEAQSDAWLLREFDDTKGTSAGKHPPFADEWHSAGGSRPYVRQEYVAWLARTGQHR</sequence>
<proteinExistence type="predicted"/>
<organism evidence="1 2">
    <name type="scientific">Streptomyces hintoniae</name>
    <dbReference type="NCBI Taxonomy" id="3075521"/>
    <lineage>
        <taxon>Bacteria</taxon>
        <taxon>Bacillati</taxon>
        <taxon>Actinomycetota</taxon>
        <taxon>Actinomycetes</taxon>
        <taxon>Kitasatosporales</taxon>
        <taxon>Streptomycetaceae</taxon>
        <taxon>Streptomyces</taxon>
    </lineage>
</organism>
<dbReference type="Proteomes" id="UP001180489">
    <property type="component" value="Unassembled WGS sequence"/>
</dbReference>
<dbReference type="RefSeq" id="WP_311637857.1">
    <property type="nucleotide sequence ID" value="NZ_JAVRFF010000076.1"/>
</dbReference>
<reference evidence="1" key="1">
    <citation type="submission" date="2024-05" db="EMBL/GenBank/DDBJ databases">
        <title>30 novel species of actinomycetes from the DSMZ collection.</title>
        <authorList>
            <person name="Nouioui I."/>
        </authorList>
    </citation>
    <scope>NUCLEOTIDE SEQUENCE</scope>
    <source>
        <strain evidence="1">DSM 41014</strain>
    </source>
</reference>
<evidence type="ECO:0000313" key="2">
    <source>
        <dbReference type="Proteomes" id="UP001180489"/>
    </source>
</evidence>
<keyword evidence="2" id="KW-1185">Reference proteome</keyword>